<comment type="function">
    <text evidence="1 6">Required for the transposition of the insertion element.</text>
</comment>
<dbReference type="GO" id="GO:0003677">
    <property type="term" value="F:DNA binding"/>
    <property type="evidence" value="ECO:0007669"/>
    <property type="project" value="UniProtKB-UniRule"/>
</dbReference>
<dbReference type="AlphaFoldDB" id="G5GDP8"/>
<protein>
    <recommendedName>
        <fullName evidence="6">Mutator family transposase</fullName>
    </recommendedName>
</protein>
<accession>G5GDP8</accession>
<evidence type="ECO:0000256" key="4">
    <source>
        <dbReference type="ARBA" id="ARBA00023125"/>
    </source>
</evidence>
<evidence type="ECO:0000256" key="2">
    <source>
        <dbReference type="ARBA" id="ARBA00010961"/>
    </source>
</evidence>
<comment type="caution">
    <text evidence="7">The sequence shown here is derived from an EMBL/GenBank/DDBJ whole genome shotgun (WGS) entry which is preliminary data.</text>
</comment>
<keyword evidence="8" id="KW-1185">Reference proteome</keyword>
<organism evidence="7 8">
    <name type="scientific">Alloprevotella rava F0323</name>
    <dbReference type="NCBI Taxonomy" id="679199"/>
    <lineage>
        <taxon>Bacteria</taxon>
        <taxon>Pseudomonadati</taxon>
        <taxon>Bacteroidota</taxon>
        <taxon>Bacteroidia</taxon>
        <taxon>Bacteroidales</taxon>
        <taxon>Prevotellaceae</taxon>
        <taxon>Alloprevotella</taxon>
    </lineage>
</organism>
<dbReference type="PROSITE" id="PS01007">
    <property type="entry name" value="TRANSPOSASE_MUTATOR"/>
    <property type="match status" value="1"/>
</dbReference>
<keyword evidence="6" id="KW-0814">Transposable element</keyword>
<name>G5GDP8_9BACT</name>
<dbReference type="Pfam" id="PF00872">
    <property type="entry name" value="Transposase_mut"/>
    <property type="match status" value="1"/>
</dbReference>
<dbReference type="GO" id="GO:0004803">
    <property type="term" value="F:transposase activity"/>
    <property type="evidence" value="ECO:0007669"/>
    <property type="project" value="UniProtKB-UniRule"/>
</dbReference>
<evidence type="ECO:0000256" key="5">
    <source>
        <dbReference type="ARBA" id="ARBA00023172"/>
    </source>
</evidence>
<keyword evidence="4 6" id="KW-0238">DNA-binding</keyword>
<keyword evidence="5 6" id="KW-0233">DNA recombination</keyword>
<dbReference type="EMBL" id="ACZK01000029">
    <property type="protein sequence ID" value="EHG21614.1"/>
    <property type="molecule type" value="Genomic_DNA"/>
</dbReference>
<dbReference type="GO" id="GO:0006313">
    <property type="term" value="P:DNA transposition"/>
    <property type="evidence" value="ECO:0007669"/>
    <property type="project" value="UniProtKB-UniRule"/>
</dbReference>
<dbReference type="InterPro" id="IPR001207">
    <property type="entry name" value="Transposase_mutator"/>
</dbReference>
<evidence type="ECO:0000313" key="7">
    <source>
        <dbReference type="EMBL" id="EHG21614.1"/>
    </source>
</evidence>
<dbReference type="PANTHER" id="PTHR33217:SF8">
    <property type="entry name" value="MUTATOR FAMILY TRANSPOSASE"/>
    <property type="match status" value="1"/>
</dbReference>
<dbReference type="PATRIC" id="fig|679199.3.peg.1896"/>
<reference evidence="7 8" key="1">
    <citation type="submission" date="2011-08" db="EMBL/GenBank/DDBJ databases">
        <title>The Genome Sequence of Prevotella sp. oral taxon 302 str. F0323.</title>
        <authorList>
            <consortium name="The Broad Institute Genome Sequencing Platform"/>
            <person name="Earl A."/>
            <person name="Ward D."/>
            <person name="Feldgarden M."/>
            <person name="Gevers D."/>
            <person name="Izard J."/>
            <person name="Blanton J.M."/>
            <person name="Baranova O.V."/>
            <person name="Tanner A.C."/>
            <person name="Dewhirst F.E."/>
            <person name="Young S.K."/>
            <person name="Zeng Q."/>
            <person name="Gargeya S."/>
            <person name="Fitzgerald M."/>
            <person name="Haas B."/>
            <person name="Abouelleil A."/>
            <person name="Alvarado L."/>
            <person name="Arachchi H.M."/>
            <person name="Berlin A."/>
            <person name="Brown A."/>
            <person name="Chapman S.B."/>
            <person name="Chen Z."/>
            <person name="Dunbar C."/>
            <person name="Freedman E."/>
            <person name="Gearin G."/>
            <person name="Gellesch M."/>
            <person name="Goldberg J."/>
            <person name="Griggs A."/>
            <person name="Gujja S."/>
            <person name="Heiman D."/>
            <person name="Howarth C."/>
            <person name="Larson L."/>
            <person name="Lui A."/>
            <person name="MacDonald P.J.P."/>
            <person name="Montmayeur A."/>
            <person name="Murphy C."/>
            <person name="Neiman D."/>
            <person name="Pearson M."/>
            <person name="Priest M."/>
            <person name="Roberts A."/>
            <person name="Saif S."/>
            <person name="Shea T."/>
            <person name="Shenoy N."/>
            <person name="Sisk P."/>
            <person name="Stolte C."/>
            <person name="Sykes S."/>
            <person name="Wortman J."/>
            <person name="Nusbaum C."/>
            <person name="Birren B."/>
        </authorList>
    </citation>
    <scope>NUCLEOTIDE SEQUENCE [LARGE SCALE GENOMIC DNA]</scope>
    <source>
        <strain evidence="7 8">F0323</strain>
    </source>
</reference>
<gene>
    <name evidence="7" type="ORF">HMPREF9332_01699</name>
</gene>
<dbReference type="PANTHER" id="PTHR33217">
    <property type="entry name" value="TRANSPOSASE FOR INSERTION SEQUENCE ELEMENT IS1081"/>
    <property type="match status" value="1"/>
</dbReference>
<evidence type="ECO:0000256" key="1">
    <source>
        <dbReference type="ARBA" id="ARBA00002190"/>
    </source>
</evidence>
<dbReference type="HOGENOM" id="CLU_036805_2_0_10"/>
<evidence type="ECO:0000256" key="6">
    <source>
        <dbReference type="RuleBase" id="RU365089"/>
    </source>
</evidence>
<proteinExistence type="inferred from homology"/>
<dbReference type="Proteomes" id="UP000015993">
    <property type="component" value="Unassembled WGS sequence"/>
</dbReference>
<evidence type="ECO:0000256" key="3">
    <source>
        <dbReference type="ARBA" id="ARBA00022578"/>
    </source>
</evidence>
<comment type="similarity">
    <text evidence="2 6">Belongs to the transposase mutator family.</text>
</comment>
<sequence length="257" mass="29326">MSHLAGACYEEIQEWLSRQLSPHYLAVYIDATFCSTRCDGSVSKEAYYTMLGLLPDGSREELTVVNHPTEGAIAWEMELQALKERGVKQIDLIVSDALSGIENAVCSAFPTALHQLCVVHFKRKVLNTVSSKDKAEVGEELKELFSMEHTNMTPLAAYEKLRTFAQRWGKKYPSLARLGNERNAAYFTYLRFSDSVRRMIYSTNWVERLNRSYKRTLLMRGAMSSPASVVYLLTPIRFKKRSFMSLLNRTRILSALT</sequence>
<keyword evidence="3 6" id="KW-0815">Transposition</keyword>
<evidence type="ECO:0000313" key="8">
    <source>
        <dbReference type="Proteomes" id="UP000015993"/>
    </source>
</evidence>
<dbReference type="eggNOG" id="COG3328">
    <property type="taxonomic scope" value="Bacteria"/>
</dbReference>